<evidence type="ECO:0000256" key="2">
    <source>
        <dbReference type="ARBA" id="ARBA00022840"/>
    </source>
</evidence>
<evidence type="ECO:0000259" key="4">
    <source>
        <dbReference type="Pfam" id="PF18297"/>
    </source>
</evidence>
<dbReference type="EMBL" id="DTHO01000065">
    <property type="protein sequence ID" value="HGG99977.1"/>
    <property type="molecule type" value="Genomic_DNA"/>
</dbReference>
<name>A0A7C4AK50_9BACT</name>
<protein>
    <submittedName>
        <fullName evidence="5">tRNA 4-thiouridine(8) synthase ThiI</fullName>
    </submittedName>
</protein>
<accession>A0A7C4AK50</accession>
<dbReference type="Pfam" id="PF18297">
    <property type="entry name" value="NFACT-R_2"/>
    <property type="match status" value="1"/>
</dbReference>
<dbReference type="PANTHER" id="PTHR11933">
    <property type="entry name" value="TRNA 5-METHYLAMINOMETHYL-2-THIOURIDYLATE -METHYLTRANSFERASE"/>
    <property type="match status" value="1"/>
</dbReference>
<dbReference type="GO" id="GO:0005524">
    <property type="term" value="F:ATP binding"/>
    <property type="evidence" value="ECO:0007669"/>
    <property type="project" value="UniProtKB-KW"/>
</dbReference>
<comment type="caution">
    <text evidence="5">The sequence shown here is derived from an EMBL/GenBank/DDBJ whole genome shotgun (WGS) entry which is preliminary data.</text>
</comment>
<evidence type="ECO:0000259" key="3">
    <source>
        <dbReference type="Pfam" id="PF02568"/>
    </source>
</evidence>
<dbReference type="InterPro" id="IPR059101">
    <property type="entry name" value="NFACT-R_2"/>
</dbReference>
<reference evidence="5" key="1">
    <citation type="journal article" date="2020" name="mSystems">
        <title>Genome- and Community-Level Interaction Insights into Carbon Utilization and Element Cycling Functions of Hydrothermarchaeota in Hydrothermal Sediment.</title>
        <authorList>
            <person name="Zhou Z."/>
            <person name="Liu Y."/>
            <person name="Xu W."/>
            <person name="Pan J."/>
            <person name="Luo Z.H."/>
            <person name="Li M."/>
        </authorList>
    </citation>
    <scope>NUCLEOTIDE SEQUENCE [LARGE SCALE GENOMIC DNA]</scope>
    <source>
        <strain evidence="5">SpSt-788</strain>
    </source>
</reference>
<sequence length="320" mass="36749">MHKAIALYSSGLDSFLAILVVKKQKIEIIAIKFLTGFEKPVKEWEIHLSQKIGFELKEIDIREKFLDIVKNPKYGYGKNLNPCIDCKILMLKEAKKRMQEYGASFIITGEVLGQRPMSQRKEIFSLMEKETSLHGLILRPLSAKLLPPTEPEIQKVVDRSLLYDIWGRTRKPQLALAKEFGIEKIPQPAGGCLLTDPFFCRKVKDLIEHDELNVKNTKLLRIGRHFRISHDCKAIAGRNEIENKILLNNYDGIFLYPSDFKGPVVVLLGLCTERELQIAAALCVHYSKRKKSEIVIKEGETEQIKTFNVITEKEIVKYRI</sequence>
<keyword evidence="1" id="KW-0547">Nucleotide-binding</keyword>
<dbReference type="Gene3D" id="3.40.50.620">
    <property type="entry name" value="HUPs"/>
    <property type="match status" value="1"/>
</dbReference>
<gene>
    <name evidence="5" type="ORF">ENV75_06000</name>
</gene>
<dbReference type="AlphaFoldDB" id="A0A7C4AK50"/>
<organism evidence="5">
    <name type="scientific">Thermodesulfovibrio aggregans</name>
    <dbReference type="NCBI Taxonomy" id="86166"/>
    <lineage>
        <taxon>Bacteria</taxon>
        <taxon>Pseudomonadati</taxon>
        <taxon>Nitrospirota</taxon>
        <taxon>Thermodesulfovibrionia</taxon>
        <taxon>Thermodesulfovibrionales</taxon>
        <taxon>Thermodesulfovibrionaceae</taxon>
        <taxon>Thermodesulfovibrio</taxon>
    </lineage>
</organism>
<dbReference type="GO" id="GO:0004810">
    <property type="term" value="F:CCA tRNA nucleotidyltransferase activity"/>
    <property type="evidence" value="ECO:0007669"/>
    <property type="project" value="InterPro"/>
</dbReference>
<proteinExistence type="predicted"/>
<dbReference type="SUPFAM" id="SSF52402">
    <property type="entry name" value="Adenine nucleotide alpha hydrolases-like"/>
    <property type="match status" value="1"/>
</dbReference>
<dbReference type="InterPro" id="IPR020536">
    <property type="entry name" value="ThiI_AANH"/>
</dbReference>
<evidence type="ECO:0000256" key="1">
    <source>
        <dbReference type="ARBA" id="ARBA00022741"/>
    </source>
</evidence>
<dbReference type="Pfam" id="PF02568">
    <property type="entry name" value="ThiI"/>
    <property type="match status" value="1"/>
</dbReference>
<feature type="domain" description="Thil AANH" evidence="3">
    <location>
        <begin position="3"/>
        <end position="141"/>
    </location>
</feature>
<evidence type="ECO:0000313" key="5">
    <source>
        <dbReference type="EMBL" id="HGG99977.1"/>
    </source>
</evidence>
<feature type="domain" description="NFACT protein RNA binding" evidence="4">
    <location>
        <begin position="223"/>
        <end position="318"/>
    </location>
</feature>
<keyword evidence="2" id="KW-0067">ATP-binding</keyword>
<dbReference type="InterPro" id="IPR014729">
    <property type="entry name" value="Rossmann-like_a/b/a_fold"/>
</dbReference>
<dbReference type="PANTHER" id="PTHR11933:SF6">
    <property type="entry name" value="THIL AANH DOMAIN-CONTAINING PROTEIN"/>
    <property type="match status" value="1"/>
</dbReference>